<dbReference type="Gene3D" id="3.10.490.10">
    <property type="entry name" value="Gamma-glutamyl cyclotransferase-like"/>
    <property type="match status" value="1"/>
</dbReference>
<evidence type="ECO:0000256" key="2">
    <source>
        <dbReference type="ARBA" id="ARBA00023239"/>
    </source>
</evidence>
<dbReference type="GO" id="GO:0061928">
    <property type="term" value="F:glutathione specific gamma-glutamylcyclotransferase activity"/>
    <property type="evidence" value="ECO:0007669"/>
    <property type="project" value="UniProtKB-EC"/>
</dbReference>
<dbReference type="InterPro" id="IPR036568">
    <property type="entry name" value="GGCT-like_sf"/>
</dbReference>
<evidence type="ECO:0000313" key="3">
    <source>
        <dbReference type="EMBL" id="KKN08470.1"/>
    </source>
</evidence>
<dbReference type="PANTHER" id="PTHR12192:SF2">
    <property type="entry name" value="GLUTATHIONE-SPECIFIC GAMMA-GLUTAMYLCYCLOTRANSFERASE 2"/>
    <property type="match status" value="1"/>
</dbReference>
<keyword evidence="2" id="KW-0456">Lyase</keyword>
<gene>
    <name evidence="3" type="ORF">LCGC14_1056380</name>
</gene>
<evidence type="ECO:0000256" key="1">
    <source>
        <dbReference type="ARBA" id="ARBA00012344"/>
    </source>
</evidence>
<protein>
    <recommendedName>
        <fullName evidence="1">glutathione-specific gamma-glutamylcyclotransferase</fullName>
        <ecNumber evidence="1">4.3.2.7</ecNumber>
    </recommendedName>
</protein>
<organism evidence="3">
    <name type="scientific">marine sediment metagenome</name>
    <dbReference type="NCBI Taxonomy" id="412755"/>
    <lineage>
        <taxon>unclassified sequences</taxon>
        <taxon>metagenomes</taxon>
        <taxon>ecological metagenomes</taxon>
    </lineage>
</organism>
<dbReference type="GO" id="GO:0006751">
    <property type="term" value="P:glutathione catabolic process"/>
    <property type="evidence" value="ECO:0007669"/>
    <property type="project" value="InterPro"/>
</dbReference>
<dbReference type="CDD" id="cd06661">
    <property type="entry name" value="GGCT_like"/>
    <property type="match status" value="1"/>
</dbReference>
<dbReference type="PANTHER" id="PTHR12192">
    <property type="entry name" value="CATION TRANSPORT PROTEIN CHAC-RELATED"/>
    <property type="match status" value="1"/>
</dbReference>
<dbReference type="AlphaFoldDB" id="A0A0F9MMF8"/>
<dbReference type="GO" id="GO:0005737">
    <property type="term" value="C:cytoplasm"/>
    <property type="evidence" value="ECO:0007669"/>
    <property type="project" value="TreeGrafter"/>
</dbReference>
<dbReference type="InterPro" id="IPR013024">
    <property type="entry name" value="GGCT-like"/>
</dbReference>
<dbReference type="SUPFAM" id="SSF110857">
    <property type="entry name" value="Gamma-glutamyl cyclotransferase-like"/>
    <property type="match status" value="1"/>
</dbReference>
<name>A0A0F9MMF8_9ZZZZ</name>
<sequence length="183" mass="21275">MWIFGYGSLMWDCWEKEFQGTKHGKARLKGYHRAFNKKSTRNWGTIDAPCPTLGLEKSSKVECVGLVFKFNNDQRHSVEAKLKKREGSSFQLLELEVELENGQKVTALTPVNQTNKWTYIKDTELNPLIDAAKSTRGENGSCFEYIKNLFIMCKRLEIQDKHIQKMWELINKDAQNPEEEELL</sequence>
<proteinExistence type="predicted"/>
<dbReference type="EC" id="4.3.2.7" evidence="1"/>
<reference evidence="3" key="1">
    <citation type="journal article" date="2015" name="Nature">
        <title>Complex archaea that bridge the gap between prokaryotes and eukaryotes.</title>
        <authorList>
            <person name="Spang A."/>
            <person name="Saw J.H."/>
            <person name="Jorgensen S.L."/>
            <person name="Zaremba-Niedzwiedzka K."/>
            <person name="Martijn J."/>
            <person name="Lind A.E."/>
            <person name="van Eijk R."/>
            <person name="Schleper C."/>
            <person name="Guy L."/>
            <person name="Ettema T.J."/>
        </authorList>
    </citation>
    <scope>NUCLEOTIDE SEQUENCE</scope>
</reference>
<comment type="caution">
    <text evidence="3">The sequence shown here is derived from an EMBL/GenBank/DDBJ whole genome shotgun (WGS) entry which is preliminary data.</text>
</comment>
<accession>A0A0F9MMF8</accession>
<dbReference type="Pfam" id="PF04752">
    <property type="entry name" value="ChaC"/>
    <property type="match status" value="1"/>
</dbReference>
<dbReference type="InterPro" id="IPR006840">
    <property type="entry name" value="ChaC"/>
</dbReference>
<dbReference type="EMBL" id="LAZR01004453">
    <property type="protein sequence ID" value="KKN08470.1"/>
    <property type="molecule type" value="Genomic_DNA"/>
</dbReference>